<dbReference type="EMBL" id="JACHXF010000004">
    <property type="protein sequence ID" value="MBB3094836.1"/>
    <property type="molecule type" value="Genomic_DNA"/>
</dbReference>
<gene>
    <name evidence="1" type="ORF">FHR83_002499</name>
</gene>
<reference evidence="1 2" key="1">
    <citation type="submission" date="2020-08" db="EMBL/GenBank/DDBJ databases">
        <title>Genomic Encyclopedia of Type Strains, Phase III (KMG-III): the genomes of soil and plant-associated and newly described type strains.</title>
        <authorList>
            <person name="Whitman W."/>
        </authorList>
    </citation>
    <scope>NUCLEOTIDE SEQUENCE [LARGE SCALE GENOMIC DNA]</scope>
    <source>
        <strain evidence="1 2">CECT 3287</strain>
    </source>
</reference>
<protein>
    <submittedName>
        <fullName evidence="1">Uncharacterized protein</fullName>
    </submittedName>
</protein>
<name>A0A7W5AF10_9ACTN</name>
<keyword evidence="2" id="KW-1185">Reference proteome</keyword>
<proteinExistence type="predicted"/>
<evidence type="ECO:0000313" key="2">
    <source>
        <dbReference type="Proteomes" id="UP000590749"/>
    </source>
</evidence>
<dbReference type="RefSeq" id="WP_183219101.1">
    <property type="nucleotide sequence ID" value="NZ_BMPW01000003.1"/>
</dbReference>
<dbReference type="AlphaFoldDB" id="A0A7W5AF10"/>
<comment type="caution">
    <text evidence="1">The sequence shown here is derived from an EMBL/GenBank/DDBJ whole genome shotgun (WGS) entry which is preliminary data.</text>
</comment>
<sequence>MSYPVGCCGRAGAQARATTDDLVGLLTTAVQPFETEARRRLASFTR</sequence>
<accession>A0A7W5AF10</accession>
<evidence type="ECO:0000313" key="1">
    <source>
        <dbReference type="EMBL" id="MBB3094836.1"/>
    </source>
</evidence>
<dbReference type="Proteomes" id="UP000590749">
    <property type="component" value="Unassembled WGS sequence"/>
</dbReference>
<organism evidence="1 2">
    <name type="scientific">Actinoplanes campanulatus</name>
    <dbReference type="NCBI Taxonomy" id="113559"/>
    <lineage>
        <taxon>Bacteria</taxon>
        <taxon>Bacillati</taxon>
        <taxon>Actinomycetota</taxon>
        <taxon>Actinomycetes</taxon>
        <taxon>Micromonosporales</taxon>
        <taxon>Micromonosporaceae</taxon>
        <taxon>Actinoplanes</taxon>
    </lineage>
</organism>